<keyword evidence="3" id="KW-1185">Reference proteome</keyword>
<evidence type="ECO:0000313" key="3">
    <source>
        <dbReference type="Proteomes" id="UP000528322"/>
    </source>
</evidence>
<dbReference type="PROSITE" id="PS51379">
    <property type="entry name" value="4FE4S_FER_2"/>
    <property type="match status" value="1"/>
</dbReference>
<dbReference type="PANTHER" id="PTHR42827">
    <property type="entry name" value="IRON-SULFUR CLUSTER-BINDING PROTEIN-RELATED"/>
    <property type="match status" value="1"/>
</dbReference>
<accession>A0A7W7Y691</accession>
<evidence type="ECO:0000313" key="2">
    <source>
        <dbReference type="EMBL" id="MBB5022704.1"/>
    </source>
</evidence>
<dbReference type="InterPro" id="IPR017896">
    <property type="entry name" value="4Fe4S_Fe-S-bd"/>
</dbReference>
<evidence type="ECO:0000259" key="1">
    <source>
        <dbReference type="PROSITE" id="PS51379"/>
    </source>
</evidence>
<feature type="domain" description="4Fe-4S ferredoxin-type" evidence="1">
    <location>
        <begin position="189"/>
        <end position="224"/>
    </location>
</feature>
<reference evidence="2 3" key="1">
    <citation type="submission" date="2020-08" db="EMBL/GenBank/DDBJ databases">
        <title>Genomic Encyclopedia of Type Strains, Phase IV (KMG-IV): sequencing the most valuable type-strain genomes for metagenomic binning, comparative biology and taxonomic classification.</title>
        <authorList>
            <person name="Goeker M."/>
        </authorList>
    </citation>
    <scope>NUCLEOTIDE SEQUENCE [LARGE SCALE GENOMIC DNA]</scope>
    <source>
        <strain evidence="2 3">DSM 22071</strain>
    </source>
</reference>
<sequence>MQNTVIEAISYYVSHSPYNLHQDRETPYFDAPLVGFAAADDPLFANFKQIIGDFHLTPRELLPQATTVISWVLPIVKPTRMSNRRQNRWPSQAWAHTRGHGESFNNELRRHMVSWLEKQGYQAVAPQLSELWQWVEIPDQGPSSRWSERHIAYTAGLGTFSLNDGLITPVGIAHRVGSVVTSLSLPPTPRTAKDYRENCLWYREGTCGLCIRRCPVEALSPQGHDKLICNQYVYNTVQQELSETYGVDQPGCGLCQTAVPCETRIPASIKKRSPNTTT</sequence>
<organism evidence="2 3">
    <name type="scientific">Desulfurispira natronophila</name>
    <dbReference type="NCBI Taxonomy" id="682562"/>
    <lineage>
        <taxon>Bacteria</taxon>
        <taxon>Pseudomonadati</taxon>
        <taxon>Chrysiogenota</taxon>
        <taxon>Chrysiogenia</taxon>
        <taxon>Chrysiogenales</taxon>
        <taxon>Chrysiogenaceae</taxon>
        <taxon>Desulfurispira</taxon>
    </lineage>
</organism>
<comment type="caution">
    <text evidence="2">The sequence shown here is derived from an EMBL/GenBank/DDBJ whole genome shotgun (WGS) entry which is preliminary data.</text>
</comment>
<name>A0A7W7Y691_9BACT</name>
<protein>
    <submittedName>
        <fullName evidence="2">Epoxyqueuosine reductase QueG</fullName>
    </submittedName>
</protein>
<gene>
    <name evidence="2" type="ORF">HNR37_002047</name>
</gene>
<dbReference type="PANTHER" id="PTHR42827:SF1">
    <property type="entry name" value="IRON-SULFUR CLUSTER-BINDING PROTEIN"/>
    <property type="match status" value="1"/>
</dbReference>
<proteinExistence type="predicted"/>
<dbReference type="Proteomes" id="UP000528322">
    <property type="component" value="Unassembled WGS sequence"/>
</dbReference>
<dbReference type="EMBL" id="JACHID010000015">
    <property type="protein sequence ID" value="MBB5022704.1"/>
    <property type="molecule type" value="Genomic_DNA"/>
</dbReference>
<dbReference type="RefSeq" id="WP_183733702.1">
    <property type="nucleotide sequence ID" value="NZ_JACHID010000015.1"/>
</dbReference>
<dbReference type="AlphaFoldDB" id="A0A7W7Y691"/>